<evidence type="ECO:0000313" key="2">
    <source>
        <dbReference type="EMBL" id="KAJ5460969.1"/>
    </source>
</evidence>
<dbReference type="Proteomes" id="UP001213681">
    <property type="component" value="Unassembled WGS sequence"/>
</dbReference>
<comment type="caution">
    <text evidence="2">The sequence shown here is derived from an EMBL/GenBank/DDBJ whole genome shotgun (WGS) entry which is preliminary data.</text>
</comment>
<proteinExistence type="predicted"/>
<feature type="region of interest" description="Disordered" evidence="1">
    <location>
        <begin position="671"/>
        <end position="692"/>
    </location>
</feature>
<organism evidence="2 3">
    <name type="scientific">Penicillium daleae</name>
    <dbReference type="NCBI Taxonomy" id="63821"/>
    <lineage>
        <taxon>Eukaryota</taxon>
        <taxon>Fungi</taxon>
        <taxon>Dikarya</taxon>
        <taxon>Ascomycota</taxon>
        <taxon>Pezizomycotina</taxon>
        <taxon>Eurotiomycetes</taxon>
        <taxon>Eurotiomycetidae</taxon>
        <taxon>Eurotiales</taxon>
        <taxon>Aspergillaceae</taxon>
        <taxon>Penicillium</taxon>
    </lineage>
</organism>
<dbReference type="AlphaFoldDB" id="A0AAD6CDP3"/>
<reference evidence="2" key="2">
    <citation type="journal article" date="2023" name="IMA Fungus">
        <title>Comparative genomic study of the Penicillium genus elucidates a diverse pangenome and 15 lateral gene transfer events.</title>
        <authorList>
            <person name="Petersen C."/>
            <person name="Sorensen T."/>
            <person name="Nielsen M.R."/>
            <person name="Sondergaard T.E."/>
            <person name="Sorensen J.L."/>
            <person name="Fitzpatrick D.A."/>
            <person name="Frisvad J.C."/>
            <person name="Nielsen K.L."/>
        </authorList>
    </citation>
    <scope>NUCLEOTIDE SEQUENCE</scope>
    <source>
        <strain evidence="2">IBT 16125</strain>
    </source>
</reference>
<dbReference type="EMBL" id="JAPVEA010000002">
    <property type="protein sequence ID" value="KAJ5460969.1"/>
    <property type="molecule type" value="Genomic_DNA"/>
</dbReference>
<name>A0AAD6CDP3_9EURO</name>
<gene>
    <name evidence="2" type="ORF">N7458_002521</name>
</gene>
<evidence type="ECO:0000256" key="1">
    <source>
        <dbReference type="SAM" id="MobiDB-lite"/>
    </source>
</evidence>
<evidence type="ECO:0000313" key="3">
    <source>
        <dbReference type="Proteomes" id="UP001213681"/>
    </source>
</evidence>
<feature type="compositionally biased region" description="Polar residues" evidence="1">
    <location>
        <begin position="678"/>
        <end position="692"/>
    </location>
</feature>
<protein>
    <submittedName>
        <fullName evidence="2">Uncharacterized protein</fullName>
    </submittedName>
</protein>
<keyword evidence="3" id="KW-1185">Reference proteome</keyword>
<dbReference type="RefSeq" id="XP_056770011.1">
    <property type="nucleotide sequence ID" value="XM_056905904.1"/>
</dbReference>
<sequence>MDHPANLPLSAGFECAEEVHRLANDQRDRDLGNSSESSQSLCRQQTVSLSISPNYVEQWDTTAAFRELYQNWKDAIVERFQLEIRDFQPRYENKRDCISITVVVPDLSRPDRRGRALGFAREGYKVHMAADGCDWSFRSRGPPNFQFCCLIRPSKHVNSNHYTDPTADMTQLRSRIERDVAITIGPERNRRREKVALDVFKRWLEISLDIRGLSYPAQIIETDVGDIILDKRYSGKVYCKGILLIGSAFGTAAYKFGYNFLTVAAHRDRLEMIDKEEQANLVRRMWEAAIRQDEASALPLYVDLLWNSPGAPDVELADRLLEPSTRSLVWKYLLGEANEEQFYYSATCHAKNADVIRDDLKKKPARIPESLWNLLRSSSPIRTAEEELIAIFNSAPACSAPNSSFAIAVQRILKSCMALYDSTKHIEVSFVDAPDTSIDTFFDLEHQVLKVHHRWLDFDVMHHKYPCRDHFPDNMAGPNAPFYCDHIIEELLRKVLPTIFRLAPMTRAAENGVIRQIRQRLRHMPHSITLGRKAQINGLTITWEDNEMESFRKAYRSRVGYHVVLHEERCASTRLELLHGDALTYTEGYAPCGCPEQLTTSQCNKGVVFTDLDCSKNYFPMIALNQRSAFFGAPPEPTVFGGWVEVGDLLDRISQAGYVQTLPVWAQPCPQSPGASAVQPQPQLSHMQQTQQDLFIRHSKRQKKGCE</sequence>
<dbReference type="GeneID" id="81596147"/>
<accession>A0AAD6CDP3</accession>
<reference evidence="2" key="1">
    <citation type="submission" date="2022-12" db="EMBL/GenBank/DDBJ databases">
        <authorList>
            <person name="Petersen C."/>
        </authorList>
    </citation>
    <scope>NUCLEOTIDE SEQUENCE</scope>
    <source>
        <strain evidence="2">IBT 16125</strain>
    </source>
</reference>